<evidence type="ECO:0000256" key="8">
    <source>
        <dbReference type="ARBA" id="ARBA00023015"/>
    </source>
</evidence>
<evidence type="ECO:0000256" key="15">
    <source>
        <dbReference type="SAM" id="MobiDB-lite"/>
    </source>
</evidence>
<gene>
    <name evidence="20" type="primary">LOC101834045</name>
</gene>
<dbReference type="FunFam" id="3.30.160.60:FF:000005">
    <property type="entry name" value="Zinc finger protein 14 homolog"/>
    <property type="match status" value="2"/>
</dbReference>
<dbReference type="PROSITE" id="PS00028">
    <property type="entry name" value="ZINC_FINGER_C2H2_1"/>
    <property type="match status" value="12"/>
</dbReference>
<feature type="domain" description="C2H2-type" evidence="16">
    <location>
        <begin position="604"/>
        <end position="631"/>
    </location>
</feature>
<dbReference type="Pfam" id="PF02023">
    <property type="entry name" value="SCAN"/>
    <property type="match status" value="1"/>
</dbReference>
<evidence type="ECO:0000259" key="17">
    <source>
        <dbReference type="PROSITE" id="PS50804"/>
    </source>
</evidence>
<comment type="similarity">
    <text evidence="3">Belongs to the krueppel C2H2-type zinc-finger protein family.</text>
</comment>
<dbReference type="Proteomes" id="UP000886700">
    <property type="component" value="Unplaced"/>
</dbReference>
<dbReference type="KEGG" id="maua:101834045"/>
<keyword evidence="4" id="KW-0479">Metal-binding</keyword>
<protein>
    <recommendedName>
        <fullName evidence="12">Zinc finger protein 445</fullName>
    </recommendedName>
</protein>
<feature type="region of interest" description="Disordered" evidence="15">
    <location>
        <begin position="547"/>
        <end position="568"/>
    </location>
</feature>
<comment type="function">
    <text evidence="1">May be involved in transcriptional regulation.</text>
</comment>
<dbReference type="SMART" id="SM00349">
    <property type="entry name" value="KRAB"/>
    <property type="match status" value="1"/>
</dbReference>
<dbReference type="SMART" id="SM00355">
    <property type="entry name" value="ZnF_C2H2"/>
    <property type="match status" value="12"/>
</dbReference>
<evidence type="ECO:0000313" key="20">
    <source>
        <dbReference type="RefSeq" id="XP_012977642.1"/>
    </source>
</evidence>
<dbReference type="FunFam" id="3.30.160.60:FF:000340">
    <property type="entry name" value="zinc finger protein 473 isoform X1"/>
    <property type="match status" value="1"/>
</dbReference>
<dbReference type="RefSeq" id="XP_012977642.1">
    <property type="nucleotide sequence ID" value="XM_013122188.3"/>
</dbReference>
<dbReference type="eggNOG" id="KOG1721">
    <property type="taxonomic scope" value="Eukaryota"/>
</dbReference>
<proteinExistence type="inferred from homology"/>
<feature type="domain" description="C2H2-type" evidence="16">
    <location>
        <begin position="494"/>
        <end position="521"/>
    </location>
</feature>
<keyword evidence="9" id="KW-0238">DNA-binding</keyword>
<dbReference type="InterPro" id="IPR013087">
    <property type="entry name" value="Znf_C2H2_type"/>
</dbReference>
<dbReference type="InterPro" id="IPR036236">
    <property type="entry name" value="Znf_C2H2_sf"/>
</dbReference>
<keyword evidence="8" id="KW-0805">Transcription regulation</keyword>
<feature type="domain" description="C2H2-type" evidence="16">
    <location>
        <begin position="722"/>
        <end position="749"/>
    </location>
</feature>
<accession>A0A1U8CDY4</accession>
<dbReference type="PANTHER" id="PTHR24376:SF241">
    <property type="entry name" value="ZINC FINGER PROTEIN 33A"/>
    <property type="match status" value="1"/>
</dbReference>
<evidence type="ECO:0000256" key="11">
    <source>
        <dbReference type="ARBA" id="ARBA00023242"/>
    </source>
</evidence>
<dbReference type="InterPro" id="IPR036051">
    <property type="entry name" value="KRAB_dom_sf"/>
</dbReference>
<feature type="domain" description="C2H2-type" evidence="16">
    <location>
        <begin position="646"/>
        <end position="673"/>
    </location>
</feature>
<dbReference type="GO" id="GO:0008270">
    <property type="term" value="F:zinc ion binding"/>
    <property type="evidence" value="ECO:0007669"/>
    <property type="project" value="UniProtKB-KW"/>
</dbReference>
<dbReference type="InterPro" id="IPR001909">
    <property type="entry name" value="KRAB"/>
</dbReference>
<dbReference type="FunFam" id="3.30.160.60:FF:000024">
    <property type="entry name" value="zinc finger protein 140 isoform X1"/>
    <property type="match status" value="1"/>
</dbReference>
<keyword evidence="10" id="KW-0804">Transcription</keyword>
<dbReference type="FunFam" id="3.30.160.60:FF:000624">
    <property type="entry name" value="zinc finger protein 697"/>
    <property type="match status" value="1"/>
</dbReference>
<evidence type="ECO:0000256" key="12">
    <source>
        <dbReference type="ARBA" id="ARBA00067827"/>
    </source>
</evidence>
<feature type="domain" description="C2H2-type" evidence="16">
    <location>
        <begin position="800"/>
        <end position="827"/>
    </location>
</feature>
<keyword evidence="5" id="KW-0677">Repeat</keyword>
<dbReference type="Pfam" id="PF00096">
    <property type="entry name" value="zf-C2H2"/>
    <property type="match status" value="7"/>
</dbReference>
<feature type="compositionally biased region" description="Polar residues" evidence="15">
    <location>
        <begin position="699"/>
        <end position="716"/>
    </location>
</feature>
<dbReference type="SUPFAM" id="SSF57667">
    <property type="entry name" value="beta-beta-alpha zinc fingers"/>
    <property type="match status" value="7"/>
</dbReference>
<evidence type="ECO:0000313" key="19">
    <source>
        <dbReference type="Proteomes" id="UP000886700"/>
    </source>
</evidence>
<feature type="domain" description="C2H2-type" evidence="16">
    <location>
        <begin position="942"/>
        <end position="969"/>
    </location>
</feature>
<feature type="domain" description="C2H2-type" evidence="16">
    <location>
        <begin position="576"/>
        <end position="603"/>
    </location>
</feature>
<dbReference type="SUPFAM" id="SSF47353">
    <property type="entry name" value="Retrovirus capsid dimerization domain-like"/>
    <property type="match status" value="1"/>
</dbReference>
<evidence type="ECO:0000256" key="2">
    <source>
        <dbReference type="ARBA" id="ARBA00004123"/>
    </source>
</evidence>
<keyword evidence="11 14" id="KW-0539">Nucleus</keyword>
<dbReference type="STRING" id="10036.ENSMAUP00000025797"/>
<feature type="domain" description="C2H2-type" evidence="16">
    <location>
        <begin position="522"/>
        <end position="549"/>
    </location>
</feature>
<evidence type="ECO:0000256" key="6">
    <source>
        <dbReference type="ARBA" id="ARBA00022771"/>
    </source>
</evidence>
<dbReference type="PROSITE" id="PS50804">
    <property type="entry name" value="SCAN_BOX"/>
    <property type="match status" value="1"/>
</dbReference>
<dbReference type="Gene3D" id="6.10.140.140">
    <property type="match status" value="1"/>
</dbReference>
<dbReference type="InterPro" id="IPR003309">
    <property type="entry name" value="SCAN_dom"/>
</dbReference>
<dbReference type="FunFam" id="3.30.160.60:FF:000566">
    <property type="entry name" value="zinc finger protein 133 isoform X2"/>
    <property type="match status" value="1"/>
</dbReference>
<dbReference type="InterPro" id="IPR038269">
    <property type="entry name" value="SCAN_sf"/>
</dbReference>
<dbReference type="FunFam" id="1.10.4020.10:FF:000001">
    <property type="entry name" value="zinc finger protein 263 isoform X1"/>
    <property type="match status" value="1"/>
</dbReference>
<dbReference type="AlphaFoldDB" id="A0A1U8CDY4"/>
<dbReference type="PROSITE" id="PS50805">
    <property type="entry name" value="KRAB"/>
    <property type="match status" value="1"/>
</dbReference>
<comment type="subcellular location">
    <subcellularLocation>
        <location evidence="2 14">Nucleus</location>
    </subcellularLocation>
</comment>
<dbReference type="Pfam" id="PF01352">
    <property type="entry name" value="KRAB"/>
    <property type="match status" value="1"/>
</dbReference>
<dbReference type="GO" id="GO:0001228">
    <property type="term" value="F:DNA-binding transcription activator activity, RNA polymerase II-specific"/>
    <property type="evidence" value="ECO:0007669"/>
    <property type="project" value="TreeGrafter"/>
</dbReference>
<feature type="domain" description="C2H2-type" evidence="16">
    <location>
        <begin position="466"/>
        <end position="493"/>
    </location>
</feature>
<evidence type="ECO:0000256" key="3">
    <source>
        <dbReference type="ARBA" id="ARBA00006991"/>
    </source>
</evidence>
<name>A0A1U8CDY4_MESAU</name>
<evidence type="ECO:0000256" key="5">
    <source>
        <dbReference type="ARBA" id="ARBA00022737"/>
    </source>
</evidence>
<dbReference type="Gene3D" id="3.30.160.60">
    <property type="entry name" value="Classic Zinc Finger"/>
    <property type="match status" value="13"/>
</dbReference>
<dbReference type="Gene3D" id="1.10.4020.10">
    <property type="entry name" value="DNA breaking-rejoining enzymes"/>
    <property type="match status" value="1"/>
</dbReference>
<feature type="domain" description="C2H2-type" evidence="16">
    <location>
        <begin position="828"/>
        <end position="855"/>
    </location>
</feature>
<evidence type="ECO:0000259" key="18">
    <source>
        <dbReference type="PROSITE" id="PS50805"/>
    </source>
</evidence>
<evidence type="ECO:0000256" key="1">
    <source>
        <dbReference type="ARBA" id="ARBA00003767"/>
    </source>
</evidence>
<evidence type="ECO:0000256" key="9">
    <source>
        <dbReference type="ARBA" id="ARBA00023125"/>
    </source>
</evidence>
<reference evidence="20" key="1">
    <citation type="submission" date="2025-08" db="UniProtKB">
        <authorList>
            <consortium name="RefSeq"/>
        </authorList>
    </citation>
    <scope>IDENTIFICATION</scope>
    <source>
        <tissue evidence="20">Liver</tissue>
    </source>
</reference>
<evidence type="ECO:0000256" key="13">
    <source>
        <dbReference type="PROSITE-ProRule" id="PRU00042"/>
    </source>
</evidence>
<dbReference type="GO" id="GO:0044726">
    <property type="term" value="P:epigenetic programing of female pronucleus"/>
    <property type="evidence" value="ECO:0007669"/>
    <property type="project" value="UniProtKB-ARBA"/>
</dbReference>
<keyword evidence="6 13" id="KW-0863">Zinc-finger</keyword>
<evidence type="ECO:0000256" key="14">
    <source>
        <dbReference type="PROSITE-ProRule" id="PRU00187"/>
    </source>
</evidence>
<feature type="domain" description="KRAB" evidence="18">
    <location>
        <begin position="217"/>
        <end position="288"/>
    </location>
</feature>
<dbReference type="CDD" id="cd07936">
    <property type="entry name" value="SCAN"/>
    <property type="match status" value="1"/>
</dbReference>
<feature type="domain" description="C2H2-type" evidence="16">
    <location>
        <begin position="750"/>
        <end position="777"/>
    </location>
</feature>
<dbReference type="PROSITE" id="PS50157">
    <property type="entry name" value="ZINC_FINGER_C2H2_2"/>
    <property type="match status" value="13"/>
</dbReference>
<dbReference type="GeneID" id="101834045"/>
<evidence type="ECO:0000256" key="7">
    <source>
        <dbReference type="ARBA" id="ARBA00022833"/>
    </source>
</evidence>
<feature type="domain" description="C2H2-type" evidence="16">
    <location>
        <begin position="674"/>
        <end position="701"/>
    </location>
</feature>
<dbReference type="GO" id="GO:0045892">
    <property type="term" value="P:negative regulation of DNA-templated transcription"/>
    <property type="evidence" value="ECO:0007669"/>
    <property type="project" value="UniProtKB-ARBA"/>
</dbReference>
<feature type="region of interest" description="Disordered" evidence="15">
    <location>
        <begin position="698"/>
        <end position="717"/>
    </location>
</feature>
<evidence type="ECO:0000256" key="10">
    <source>
        <dbReference type="ARBA" id="ARBA00023163"/>
    </source>
</evidence>
<dbReference type="CDD" id="cd07765">
    <property type="entry name" value="KRAB_A-box"/>
    <property type="match status" value="1"/>
</dbReference>
<dbReference type="FunFam" id="3.30.160.60:FF:000688">
    <property type="entry name" value="zinc finger protein 197 isoform X1"/>
    <property type="match status" value="2"/>
</dbReference>
<feature type="domain" description="C2H2-type" evidence="16">
    <location>
        <begin position="970"/>
        <end position="994"/>
    </location>
</feature>
<dbReference type="OrthoDB" id="8922241at2759"/>
<keyword evidence="7" id="KW-0862">Zinc</keyword>
<sequence>MPPGRCYAARSAQASRKQAHLRTVKKEEEDDAYTLVRTSRPQTLNRPGQELFRQLFRQLRYHESSGPLETLSRLQELCRWWMRPDVLSKAQMLELLVLEQFLSILPGELRTWVQLHCPESGAEVVALLEELQRDHHGIPLKDPCLAQNPDVHWIGTGALQSAQIWSPRKNNSALEDHLEPPHKIGVCNFLHGPYDSPTVSLPTHFQTEESTGYQEALTFQDVEVIFSQEEWRLLGAAQRNLYRDVMLENYRNVVSVVGSSPKPALISWLEARKPLAVNICTAQPKTDSGTAPEGGKLQIKSHKFVLKQDPTEYTESFTVPSVCPEASVSEGTGVIESSEEKNGLQKPCGSPIRVKEMKEGTDLRNKTGRDSEVLGSSDTIDVKHVKCVSVSKKKQSFKHGRDRRFRKRSRHYNRRRGLRDTVERFGVYQSIHMRLKENEKDTGKKNFILRSHHQQDQSSVHTVRIYRCHDCGKTFGKRSHLEDHRRCHFEQKLFKCRVCEKAFKWRSNCVRHEKIHSGVKPYKCGTCEKTFQRLSACRIHQETHSKKKFESSQSKEALTSSVDPNHLPDKGEEKHLDCRHCGKSFSCKSYVLEHQRIHTQEKPYKCNRCRKTFRWQSNFSRHKRLHLKQEFCKQEKGREDSKQNSNQSQHCGKTFTEKKSLIERQRIHTGEKPYQCSECGKAFTYRSSYIIHMKKHATQRQPAGQSTASHIPQSSLDTEEPHECQSCGKMFRIHSFLVVHQRIHTREKPYKCSECGKAFRWSSNLSRHERQHTLQQQYEYHESKETSNSESELLTGKKLFWCLECGKSFTRKRSLLDHKGIHSGEKRFKCNLCEKSFDRNYRLVNHQRIHATERPFQSQWHDKDLVGIHVRSVDQRRHSRVLQLERSLHSDNSGLSSCQNARLNIQELKLSGKKPHKECENPSDKSSRFIALQNVPTKRGCHKCNICGKTFGKHSHLISHRRFHTRERPFKCKVCGKTFRWSSNLARHMKNHVN</sequence>
<dbReference type="PANTHER" id="PTHR24376">
    <property type="entry name" value="ZINC FINGER PROTEIN"/>
    <property type="match status" value="1"/>
</dbReference>
<dbReference type="GO" id="GO:0010385">
    <property type="term" value="F:double-stranded methylated DNA binding"/>
    <property type="evidence" value="ECO:0007669"/>
    <property type="project" value="UniProtKB-ARBA"/>
</dbReference>
<dbReference type="FunFam" id="3.30.160.60:FF:002343">
    <property type="entry name" value="Zinc finger protein 33A"/>
    <property type="match status" value="1"/>
</dbReference>
<organism evidence="19 20">
    <name type="scientific">Mesocricetus auratus</name>
    <name type="common">Golden hamster</name>
    <dbReference type="NCBI Taxonomy" id="10036"/>
    <lineage>
        <taxon>Eukaryota</taxon>
        <taxon>Metazoa</taxon>
        <taxon>Chordata</taxon>
        <taxon>Craniata</taxon>
        <taxon>Vertebrata</taxon>
        <taxon>Euteleostomi</taxon>
        <taxon>Mammalia</taxon>
        <taxon>Eutheria</taxon>
        <taxon>Euarchontoglires</taxon>
        <taxon>Glires</taxon>
        <taxon>Rodentia</taxon>
        <taxon>Myomorpha</taxon>
        <taxon>Muroidea</taxon>
        <taxon>Cricetidae</taxon>
        <taxon>Cricetinae</taxon>
        <taxon>Mesocricetus</taxon>
    </lineage>
</organism>
<feature type="domain" description="SCAN box" evidence="17">
    <location>
        <begin position="53"/>
        <end position="134"/>
    </location>
</feature>
<dbReference type="GO" id="GO:0000978">
    <property type="term" value="F:RNA polymerase II cis-regulatory region sequence-specific DNA binding"/>
    <property type="evidence" value="ECO:0007669"/>
    <property type="project" value="TreeGrafter"/>
</dbReference>
<dbReference type="SUPFAM" id="SSF109640">
    <property type="entry name" value="KRAB domain (Kruppel-associated box)"/>
    <property type="match status" value="1"/>
</dbReference>
<evidence type="ECO:0000256" key="4">
    <source>
        <dbReference type="ARBA" id="ARBA00022723"/>
    </source>
</evidence>
<dbReference type="GO" id="GO:0044027">
    <property type="term" value="P:negative regulation of gene expression via chromosomal CpG island methylation"/>
    <property type="evidence" value="ECO:0007669"/>
    <property type="project" value="UniProtKB-ARBA"/>
</dbReference>
<keyword evidence="19" id="KW-1185">Reference proteome</keyword>
<dbReference type="SMART" id="SM00431">
    <property type="entry name" value="SCAN"/>
    <property type="match status" value="1"/>
</dbReference>
<evidence type="ECO:0000259" key="16">
    <source>
        <dbReference type="PROSITE" id="PS50157"/>
    </source>
</evidence>
<dbReference type="GO" id="GO:0005634">
    <property type="term" value="C:nucleus"/>
    <property type="evidence" value="ECO:0007669"/>
    <property type="project" value="UniProtKB-SubCell"/>
</dbReference>
<feature type="region of interest" description="Disordered" evidence="15">
    <location>
        <begin position="634"/>
        <end position="655"/>
    </location>
</feature>